<proteinExistence type="predicted"/>
<organism evidence="2 3">
    <name type="scientific">Flavobacterium panici</name>
    <dbReference type="NCBI Taxonomy" id="2654843"/>
    <lineage>
        <taxon>Bacteria</taxon>
        <taxon>Pseudomonadati</taxon>
        <taxon>Bacteroidota</taxon>
        <taxon>Flavobacteriia</taxon>
        <taxon>Flavobacteriales</taxon>
        <taxon>Flavobacteriaceae</taxon>
        <taxon>Flavobacterium</taxon>
    </lineage>
</organism>
<evidence type="ECO:0000313" key="2">
    <source>
        <dbReference type="EMBL" id="CAC9972433.1"/>
    </source>
</evidence>
<comment type="caution">
    <text evidence="2">The sequence shown here is derived from an EMBL/GenBank/DDBJ whole genome shotgun (WGS) entry which is preliminary data.</text>
</comment>
<evidence type="ECO:0000313" key="3">
    <source>
        <dbReference type="Proteomes" id="UP000533639"/>
    </source>
</evidence>
<dbReference type="EMBL" id="CAIJDE010000017">
    <property type="protein sequence ID" value="CAC9972433.1"/>
    <property type="molecule type" value="Genomic_DNA"/>
</dbReference>
<dbReference type="RefSeq" id="WP_180856000.1">
    <property type="nucleotide sequence ID" value="NZ_CAIJDE010000017.1"/>
</dbReference>
<feature type="chain" id="PRO_5040457511" description="PKD domain-containing protein" evidence="1">
    <location>
        <begin position="21"/>
        <end position="287"/>
    </location>
</feature>
<keyword evidence="3" id="KW-1185">Reference proteome</keyword>
<dbReference type="AlphaFoldDB" id="A0A9N8IZ25"/>
<feature type="signal peptide" evidence="1">
    <location>
        <begin position="1"/>
        <end position="20"/>
    </location>
</feature>
<protein>
    <recommendedName>
        <fullName evidence="4">PKD domain-containing protein</fullName>
    </recommendedName>
</protein>
<reference evidence="2 3" key="1">
    <citation type="submission" date="2020-06" db="EMBL/GenBank/DDBJ databases">
        <authorList>
            <person name="Criscuolo A."/>
        </authorList>
    </citation>
    <scope>NUCLEOTIDE SEQUENCE [LARGE SCALE GENOMIC DNA]</scope>
    <source>
        <strain evidence="2">PXU-55</strain>
    </source>
</reference>
<dbReference type="PROSITE" id="PS51257">
    <property type="entry name" value="PROKAR_LIPOPROTEIN"/>
    <property type="match status" value="1"/>
</dbReference>
<evidence type="ECO:0000256" key="1">
    <source>
        <dbReference type="SAM" id="SignalP"/>
    </source>
</evidence>
<gene>
    <name evidence="2" type="ORF">FLAPXU55_00109</name>
</gene>
<sequence length="287" mass="32114">MKRILYILIAAITLSSLLFSCEPVEDRESLPAVTLTSSTLKFSVTQNAANKNIVILKNQDPEVIPYWRYVDGNGNELGHSNKGEDQITFPFAGKYTVYFTAYTRGGSVDAAPVEVNVEENDETYFSDPKWAMLTNGVAGKTWVLDFIDPVGWAGLDYPAASGDNWNWFPDYASNSWIMPSKDWGEMYFDLNGGYNTTVKQTAISSNVQTTKKGTYSFEIANNKLIFNGGVEMLYGGDYYADCAIWYSVKVVELKDNSLRLAVIRNQSRTGEGVCLIVFHYKPNHNTL</sequence>
<evidence type="ECO:0008006" key="4">
    <source>
        <dbReference type="Google" id="ProtNLM"/>
    </source>
</evidence>
<accession>A0A9N8IZ25</accession>
<keyword evidence="1" id="KW-0732">Signal</keyword>
<dbReference type="Proteomes" id="UP000533639">
    <property type="component" value="Unassembled WGS sequence"/>
</dbReference>
<name>A0A9N8IZ25_9FLAO</name>